<comment type="caution">
    <text evidence="2">The sequence shown here is derived from an EMBL/GenBank/DDBJ whole genome shotgun (WGS) entry which is preliminary data.</text>
</comment>
<accession>A0A3D9I7B8</accession>
<dbReference type="AlphaFoldDB" id="A0A3D9I7B8"/>
<evidence type="ECO:0000256" key="1">
    <source>
        <dbReference type="SAM" id="Phobius"/>
    </source>
</evidence>
<dbReference type="RefSeq" id="WP_245987712.1">
    <property type="nucleotide sequence ID" value="NZ_QRDY01000010.1"/>
</dbReference>
<keyword evidence="3" id="KW-1185">Reference proteome</keyword>
<dbReference type="EMBL" id="QRDY01000010">
    <property type="protein sequence ID" value="RED57668.1"/>
    <property type="molecule type" value="Genomic_DNA"/>
</dbReference>
<feature type="transmembrane region" description="Helical" evidence="1">
    <location>
        <begin position="53"/>
        <end position="75"/>
    </location>
</feature>
<proteinExistence type="predicted"/>
<dbReference type="NCBIfam" id="TIGR02327">
    <property type="entry name" value="int_mem_ywzB"/>
    <property type="match status" value="1"/>
</dbReference>
<keyword evidence="1" id="KW-1133">Transmembrane helix</keyword>
<dbReference type="Pfam" id="PF06612">
    <property type="entry name" value="DUF1146"/>
    <property type="match status" value="1"/>
</dbReference>
<gene>
    <name evidence="2" type="ORF">DFP95_110141</name>
</gene>
<feature type="transmembrane region" description="Helical" evidence="1">
    <location>
        <begin position="12"/>
        <end position="33"/>
    </location>
</feature>
<reference evidence="2 3" key="1">
    <citation type="submission" date="2018-07" db="EMBL/GenBank/DDBJ databases">
        <title>Genomic Encyclopedia of Type Strains, Phase III (KMG-III): the genomes of soil and plant-associated and newly described type strains.</title>
        <authorList>
            <person name="Whitman W."/>
        </authorList>
    </citation>
    <scope>NUCLEOTIDE SEQUENCE [LARGE SCALE GENOMIC DNA]</scope>
    <source>
        <strain evidence="2 3">CECT 8236</strain>
    </source>
</reference>
<keyword evidence="1" id="KW-0472">Membrane</keyword>
<keyword evidence="1" id="KW-0812">Transmembrane</keyword>
<evidence type="ECO:0000313" key="3">
    <source>
        <dbReference type="Proteomes" id="UP000256869"/>
    </source>
</evidence>
<evidence type="ECO:0000313" key="2">
    <source>
        <dbReference type="EMBL" id="RED57668.1"/>
    </source>
</evidence>
<sequence length="86" mass="9897">MGDENELFAMAGWNGLFSLFVTLGCVVVAWIVLQELNFDRFVRNPRSPRSRVLQLLVAVALGYLVARFVLDYWSWVGTLKWLFRTG</sequence>
<organism evidence="2 3">
    <name type="scientific">Cohnella lupini</name>
    <dbReference type="NCBI Taxonomy" id="1294267"/>
    <lineage>
        <taxon>Bacteria</taxon>
        <taxon>Bacillati</taxon>
        <taxon>Bacillota</taxon>
        <taxon>Bacilli</taxon>
        <taxon>Bacillales</taxon>
        <taxon>Paenibacillaceae</taxon>
        <taxon>Cohnella</taxon>
    </lineage>
</organism>
<protein>
    <submittedName>
        <fullName evidence="2">Putative integral membrane protein (TIGR02327 family)</fullName>
    </submittedName>
</protein>
<name>A0A3D9I7B8_9BACL</name>
<dbReference type="Proteomes" id="UP000256869">
    <property type="component" value="Unassembled WGS sequence"/>
</dbReference>
<dbReference type="InterPro" id="IPR009526">
    <property type="entry name" value="DUF1146"/>
</dbReference>